<evidence type="ECO:0000313" key="3">
    <source>
        <dbReference type="EMBL" id="MBW30441.1"/>
    </source>
</evidence>
<feature type="chain" id="PRO_5014675909" evidence="2">
    <location>
        <begin position="20"/>
        <end position="74"/>
    </location>
</feature>
<organism evidence="3">
    <name type="scientific">Anopheles braziliensis</name>
    <dbReference type="NCBI Taxonomy" id="58242"/>
    <lineage>
        <taxon>Eukaryota</taxon>
        <taxon>Metazoa</taxon>
        <taxon>Ecdysozoa</taxon>
        <taxon>Arthropoda</taxon>
        <taxon>Hexapoda</taxon>
        <taxon>Insecta</taxon>
        <taxon>Pterygota</taxon>
        <taxon>Neoptera</taxon>
        <taxon>Endopterygota</taxon>
        <taxon>Diptera</taxon>
        <taxon>Nematocera</taxon>
        <taxon>Culicoidea</taxon>
        <taxon>Culicidae</taxon>
        <taxon>Anophelinae</taxon>
        <taxon>Anopheles</taxon>
    </lineage>
</organism>
<dbReference type="AlphaFoldDB" id="A0A2M3ZPH9"/>
<keyword evidence="1" id="KW-0472">Membrane</keyword>
<proteinExistence type="predicted"/>
<keyword evidence="1" id="KW-0812">Transmembrane</keyword>
<name>A0A2M3ZPH9_9DIPT</name>
<keyword evidence="2" id="KW-0732">Signal</keyword>
<feature type="signal peptide" evidence="2">
    <location>
        <begin position="1"/>
        <end position="19"/>
    </location>
</feature>
<keyword evidence="1" id="KW-1133">Transmembrane helix</keyword>
<evidence type="ECO:0000256" key="1">
    <source>
        <dbReference type="SAM" id="Phobius"/>
    </source>
</evidence>
<protein>
    <submittedName>
        <fullName evidence="3">Putative secreted peptide</fullName>
    </submittedName>
</protein>
<evidence type="ECO:0000256" key="2">
    <source>
        <dbReference type="SAM" id="SignalP"/>
    </source>
</evidence>
<reference evidence="3" key="1">
    <citation type="submission" date="2018-01" db="EMBL/GenBank/DDBJ databases">
        <title>An insight into the sialome of Amazonian anophelines.</title>
        <authorList>
            <person name="Ribeiro J.M."/>
            <person name="Scarpassa V."/>
            <person name="Calvo E."/>
        </authorList>
    </citation>
    <scope>NUCLEOTIDE SEQUENCE</scope>
    <source>
        <tissue evidence="3">Salivary glands</tissue>
    </source>
</reference>
<dbReference type="EMBL" id="GGFM01009690">
    <property type="protein sequence ID" value="MBW30441.1"/>
    <property type="molecule type" value="Transcribed_RNA"/>
</dbReference>
<sequence length="74" mass="8622">MRSLICLYLILYCFLLCTARAPRWHLTTFRSPFPLLLPFFFLFQITFHSTLITGFTLPIIAFIVLRSPSPSLLL</sequence>
<feature type="transmembrane region" description="Helical" evidence="1">
    <location>
        <begin position="35"/>
        <end position="65"/>
    </location>
</feature>
<accession>A0A2M3ZPH9</accession>